<dbReference type="EMBL" id="CP073910">
    <property type="protein sequence ID" value="QUT06249.1"/>
    <property type="molecule type" value="Genomic_DNA"/>
</dbReference>
<dbReference type="InterPro" id="IPR029069">
    <property type="entry name" value="HotDog_dom_sf"/>
</dbReference>
<dbReference type="SUPFAM" id="SSF54637">
    <property type="entry name" value="Thioesterase/thiol ester dehydrase-isomerase"/>
    <property type="match status" value="1"/>
</dbReference>
<gene>
    <name evidence="3" type="ORF">KFK14_01820</name>
</gene>
<accession>A0A975Q1X5</accession>
<evidence type="ECO:0000256" key="1">
    <source>
        <dbReference type="ARBA" id="ARBA00022801"/>
    </source>
</evidence>
<sequence>MSGENQSDFHYDADPENPGWRIWGPRGGGVFNAHYNPIRVQVEAPGRARVRCFAGEHLTSATGYLHGGATAGFIDIALFAGARGCGLEREDLAVTLDLTIQYLAPGLSGQNLDAVVDLVRETKRIAFVRGVVEQESGPIASFMATIRKGAARA</sequence>
<dbReference type="KEGG" id="spph:KFK14_01820"/>
<dbReference type="Proteomes" id="UP000681425">
    <property type="component" value="Chromosome"/>
</dbReference>
<organism evidence="3 4">
    <name type="scientific">Sphingobium phenoxybenzoativorans</name>
    <dbReference type="NCBI Taxonomy" id="1592790"/>
    <lineage>
        <taxon>Bacteria</taxon>
        <taxon>Pseudomonadati</taxon>
        <taxon>Pseudomonadota</taxon>
        <taxon>Alphaproteobacteria</taxon>
        <taxon>Sphingomonadales</taxon>
        <taxon>Sphingomonadaceae</taxon>
        <taxon>Sphingobium</taxon>
    </lineage>
</organism>
<dbReference type="InterPro" id="IPR006683">
    <property type="entry name" value="Thioestr_dom"/>
</dbReference>
<keyword evidence="4" id="KW-1185">Reference proteome</keyword>
<evidence type="ECO:0000259" key="2">
    <source>
        <dbReference type="Pfam" id="PF03061"/>
    </source>
</evidence>
<dbReference type="NCBIfam" id="TIGR00369">
    <property type="entry name" value="unchar_dom_1"/>
    <property type="match status" value="1"/>
</dbReference>
<keyword evidence="1" id="KW-0378">Hydrolase</keyword>
<dbReference type="GO" id="GO:0016289">
    <property type="term" value="F:acyl-CoA hydrolase activity"/>
    <property type="evidence" value="ECO:0007669"/>
    <property type="project" value="UniProtKB-ARBA"/>
</dbReference>
<reference evidence="3" key="1">
    <citation type="submission" date="2021-04" db="EMBL/GenBank/DDBJ databases">
        <title>Isolation of p-tert-butylphenol degrading bacteria Sphingobium phenoxybenzoativorans Tas13 from active sludge.</title>
        <authorList>
            <person name="Li Y."/>
        </authorList>
    </citation>
    <scope>NUCLEOTIDE SEQUENCE</scope>
    <source>
        <strain evidence="3">Tas13</strain>
    </source>
</reference>
<evidence type="ECO:0000313" key="3">
    <source>
        <dbReference type="EMBL" id="QUT06249.1"/>
    </source>
</evidence>
<dbReference type="RefSeq" id="WP_212609655.1">
    <property type="nucleotide sequence ID" value="NZ_CP073910.1"/>
</dbReference>
<feature type="domain" description="Thioesterase" evidence="2">
    <location>
        <begin position="63"/>
        <end position="137"/>
    </location>
</feature>
<protein>
    <submittedName>
        <fullName evidence="3">PaaI family thioesterase</fullName>
    </submittedName>
</protein>
<proteinExistence type="predicted"/>
<evidence type="ECO:0000313" key="4">
    <source>
        <dbReference type="Proteomes" id="UP000681425"/>
    </source>
</evidence>
<dbReference type="Pfam" id="PF03061">
    <property type="entry name" value="4HBT"/>
    <property type="match status" value="1"/>
</dbReference>
<dbReference type="InterPro" id="IPR003736">
    <property type="entry name" value="PAAI_dom"/>
</dbReference>
<name>A0A975Q1X5_9SPHN</name>
<dbReference type="Gene3D" id="3.10.129.10">
    <property type="entry name" value="Hotdog Thioesterase"/>
    <property type="match status" value="1"/>
</dbReference>
<dbReference type="CDD" id="cd03443">
    <property type="entry name" value="PaaI_thioesterase"/>
    <property type="match status" value="1"/>
</dbReference>
<dbReference type="AlphaFoldDB" id="A0A975Q1X5"/>